<dbReference type="RefSeq" id="WP_278308222.1">
    <property type="nucleotide sequence ID" value="NZ_CP173697.1"/>
</dbReference>
<evidence type="ECO:0000313" key="2">
    <source>
        <dbReference type="EMBL" id="CRL42693.1"/>
    </source>
</evidence>
<dbReference type="Pfam" id="PF21247">
    <property type="entry name" value="Fic-like_C"/>
    <property type="match status" value="1"/>
</dbReference>
<proteinExistence type="predicted"/>
<dbReference type="Proteomes" id="UP000049979">
    <property type="component" value="Unassembled WGS sequence"/>
</dbReference>
<organism evidence="2 3">
    <name type="scientific">Roseburia faecis</name>
    <dbReference type="NCBI Taxonomy" id="301302"/>
    <lineage>
        <taxon>Bacteria</taxon>
        <taxon>Bacillati</taxon>
        <taxon>Bacillota</taxon>
        <taxon>Clostridia</taxon>
        <taxon>Lachnospirales</taxon>
        <taxon>Lachnospiraceae</taxon>
        <taxon>Roseburia</taxon>
    </lineage>
</organism>
<evidence type="ECO:0000313" key="3">
    <source>
        <dbReference type="Proteomes" id="UP000049979"/>
    </source>
</evidence>
<name>A0A0M6X0X2_9FIRM</name>
<dbReference type="AlphaFoldDB" id="A0A0M6X0X2"/>
<dbReference type="EMBL" id="CVRR01000071">
    <property type="protein sequence ID" value="CRL42693.1"/>
    <property type="molecule type" value="Genomic_DNA"/>
</dbReference>
<dbReference type="InterPro" id="IPR049514">
    <property type="entry name" value="Fic-like_C"/>
</dbReference>
<protein>
    <recommendedName>
        <fullName evidence="1">Filamentation induced by cAMP protein Fic-like C-terminal domain-containing protein</fullName>
    </recommendedName>
</protein>
<accession>A0A0M6X0X2</accession>
<keyword evidence="3" id="KW-1185">Reference proteome</keyword>
<feature type="domain" description="Filamentation induced by cAMP protein Fic-like C-terminal" evidence="1">
    <location>
        <begin position="5"/>
        <end position="46"/>
    </location>
</feature>
<sequence length="49" mass="5959">MHIWLMEKLGLKLRETFRKNYMNPALELGIVQMTIPDKPNSRNQRYVRK</sequence>
<reference evidence="3" key="1">
    <citation type="submission" date="2015-05" db="EMBL/GenBank/DDBJ databases">
        <authorList>
            <consortium name="Pathogen Informatics"/>
        </authorList>
    </citation>
    <scope>NUCLEOTIDE SEQUENCE [LARGE SCALE GENOMIC DNA]</scope>
    <source>
        <strain evidence="3">M72</strain>
    </source>
</reference>
<gene>
    <name evidence="2" type="ORF">M72_16441</name>
</gene>
<evidence type="ECO:0000259" key="1">
    <source>
        <dbReference type="Pfam" id="PF21247"/>
    </source>
</evidence>